<evidence type="ECO:0000256" key="4">
    <source>
        <dbReference type="ARBA" id="ARBA00022525"/>
    </source>
</evidence>
<sequence length="356" mass="41027">MRFHSLLAVLAVILLCFFIKNGRGICENRNLTKACKKKSFVQLILTKNLTAFNDNRKGICRWLKELKHQSRLCKKRKGLAEIINATRDLTLNSCTHHFEYEQWPCLRLKRLFKKVYRETAFVYSLTTSAFMWLVARACAAGMLEDCACAATSGKHSTAHAHVNVTAGGWRWGGCGDNTKFARRMTYKFFQLKKRGDKTQNILKYSSEVGVKAVIRSEQKVCKCHGLSGSCTYRICFKRLQPFSVITEDLKSRYHSAERISSDNDLWRPPSQKEWREEEEVAADTLRYLDTGPNWCQFTAGRRCKDADNCATLCCGRGIRLKQTTTKEPCKCRWRNDTAYQVVCEQCDKEETVYHCQ</sequence>
<comment type="function">
    <text evidence="9">Ligand for members of the frizzled family of seven transmembrane receptors.</text>
</comment>
<evidence type="ECO:0000256" key="5">
    <source>
        <dbReference type="ARBA" id="ARBA00022530"/>
    </source>
</evidence>
<keyword evidence="8" id="KW-0449">Lipoprotein</keyword>
<evidence type="ECO:0000256" key="9">
    <source>
        <dbReference type="RuleBase" id="RU003500"/>
    </source>
</evidence>
<dbReference type="EMBL" id="CAACVG010015671">
    <property type="protein sequence ID" value="VEN64685.1"/>
    <property type="molecule type" value="Genomic_DNA"/>
</dbReference>
<dbReference type="InterPro" id="IPR005817">
    <property type="entry name" value="Wnt"/>
</dbReference>
<dbReference type="GO" id="GO:0005109">
    <property type="term" value="F:frizzled binding"/>
    <property type="evidence" value="ECO:0007669"/>
    <property type="project" value="TreeGrafter"/>
</dbReference>
<evidence type="ECO:0000256" key="3">
    <source>
        <dbReference type="ARBA" id="ARBA00022473"/>
    </source>
</evidence>
<dbReference type="PRINTS" id="PR01349">
    <property type="entry name" value="WNTPROTEIN"/>
</dbReference>
<comment type="subcellular location">
    <subcellularLocation>
        <location evidence="1 9">Secreted</location>
        <location evidence="1 9">Extracellular space</location>
        <location evidence="1 9">Extracellular matrix</location>
    </subcellularLocation>
</comment>
<evidence type="ECO:0000256" key="1">
    <source>
        <dbReference type="ARBA" id="ARBA00004498"/>
    </source>
</evidence>
<evidence type="ECO:0000313" key="11">
    <source>
        <dbReference type="EMBL" id="VEN64685.1"/>
    </source>
</evidence>
<keyword evidence="10" id="KW-0732">Signal</keyword>
<gene>
    <name evidence="11" type="ORF">CALMAC_LOCUS21162</name>
</gene>
<dbReference type="PANTHER" id="PTHR12027">
    <property type="entry name" value="WNT RELATED"/>
    <property type="match status" value="1"/>
</dbReference>
<dbReference type="SMART" id="SM00097">
    <property type="entry name" value="WNT1"/>
    <property type="match status" value="1"/>
</dbReference>
<keyword evidence="5" id="KW-0272">Extracellular matrix</keyword>
<keyword evidence="12" id="KW-1185">Reference proteome</keyword>
<feature type="chain" id="PRO_5024980014" description="Protein Wnt" evidence="10">
    <location>
        <begin position="25"/>
        <end position="356"/>
    </location>
</feature>
<dbReference type="GO" id="GO:0030182">
    <property type="term" value="P:neuron differentiation"/>
    <property type="evidence" value="ECO:0007669"/>
    <property type="project" value="TreeGrafter"/>
</dbReference>
<evidence type="ECO:0000256" key="2">
    <source>
        <dbReference type="ARBA" id="ARBA00005683"/>
    </source>
</evidence>
<dbReference type="OrthoDB" id="5945655at2759"/>
<dbReference type="GO" id="GO:0045165">
    <property type="term" value="P:cell fate commitment"/>
    <property type="evidence" value="ECO:0007669"/>
    <property type="project" value="TreeGrafter"/>
</dbReference>
<keyword evidence="7" id="KW-1015">Disulfide bond</keyword>
<dbReference type="Proteomes" id="UP000410492">
    <property type="component" value="Unassembled WGS sequence"/>
</dbReference>
<dbReference type="PANTHER" id="PTHR12027:SF97">
    <property type="entry name" value="PROTEIN WNT-4"/>
    <property type="match status" value="1"/>
</dbReference>
<protein>
    <recommendedName>
        <fullName evidence="9">Protein Wnt</fullName>
    </recommendedName>
</protein>
<evidence type="ECO:0000256" key="6">
    <source>
        <dbReference type="ARBA" id="ARBA00022687"/>
    </source>
</evidence>
<keyword evidence="4" id="KW-0964">Secreted</keyword>
<dbReference type="GO" id="GO:0005125">
    <property type="term" value="F:cytokine activity"/>
    <property type="evidence" value="ECO:0007669"/>
    <property type="project" value="TreeGrafter"/>
</dbReference>
<dbReference type="InterPro" id="IPR018161">
    <property type="entry name" value="Wnt_CS"/>
</dbReference>
<proteinExistence type="inferred from homology"/>
<reference evidence="11 12" key="1">
    <citation type="submission" date="2019-01" db="EMBL/GenBank/DDBJ databases">
        <authorList>
            <person name="Sayadi A."/>
        </authorList>
    </citation>
    <scope>NUCLEOTIDE SEQUENCE [LARGE SCALE GENOMIC DNA]</scope>
</reference>
<evidence type="ECO:0000256" key="8">
    <source>
        <dbReference type="ARBA" id="ARBA00023288"/>
    </source>
</evidence>
<evidence type="ECO:0000256" key="10">
    <source>
        <dbReference type="SAM" id="SignalP"/>
    </source>
</evidence>
<organism evidence="11 12">
    <name type="scientific">Callosobruchus maculatus</name>
    <name type="common">Southern cowpea weevil</name>
    <name type="synonym">Pulse bruchid</name>
    <dbReference type="NCBI Taxonomy" id="64391"/>
    <lineage>
        <taxon>Eukaryota</taxon>
        <taxon>Metazoa</taxon>
        <taxon>Ecdysozoa</taxon>
        <taxon>Arthropoda</taxon>
        <taxon>Hexapoda</taxon>
        <taxon>Insecta</taxon>
        <taxon>Pterygota</taxon>
        <taxon>Neoptera</taxon>
        <taxon>Endopterygota</taxon>
        <taxon>Coleoptera</taxon>
        <taxon>Polyphaga</taxon>
        <taxon>Cucujiformia</taxon>
        <taxon>Chrysomeloidea</taxon>
        <taxon>Chrysomelidae</taxon>
        <taxon>Bruchinae</taxon>
        <taxon>Bruchini</taxon>
        <taxon>Callosobruchus</taxon>
    </lineage>
</organism>
<dbReference type="Pfam" id="PF00110">
    <property type="entry name" value="wnt"/>
    <property type="match status" value="1"/>
</dbReference>
<dbReference type="GO" id="GO:0060070">
    <property type="term" value="P:canonical Wnt signaling pathway"/>
    <property type="evidence" value="ECO:0007669"/>
    <property type="project" value="TreeGrafter"/>
</dbReference>
<name>A0A653DYQ3_CALMS</name>
<evidence type="ECO:0000313" key="12">
    <source>
        <dbReference type="Proteomes" id="UP000410492"/>
    </source>
</evidence>
<accession>A0A653DYQ3</accession>
<dbReference type="PROSITE" id="PS00246">
    <property type="entry name" value="WNT1"/>
    <property type="match status" value="1"/>
</dbReference>
<dbReference type="AlphaFoldDB" id="A0A653DYQ3"/>
<feature type="signal peptide" evidence="10">
    <location>
        <begin position="1"/>
        <end position="24"/>
    </location>
</feature>
<keyword evidence="3 9" id="KW-0217">Developmental protein</keyword>
<dbReference type="GO" id="GO:0005615">
    <property type="term" value="C:extracellular space"/>
    <property type="evidence" value="ECO:0007669"/>
    <property type="project" value="TreeGrafter"/>
</dbReference>
<evidence type="ECO:0000256" key="7">
    <source>
        <dbReference type="ARBA" id="ARBA00023157"/>
    </source>
</evidence>
<keyword evidence="6 9" id="KW-0879">Wnt signaling pathway</keyword>
<comment type="similarity">
    <text evidence="2 9">Belongs to the Wnt family.</text>
</comment>